<dbReference type="Proteomes" id="UP000642284">
    <property type="component" value="Unassembled WGS sequence"/>
</dbReference>
<dbReference type="InterPro" id="IPR002477">
    <property type="entry name" value="Peptidoglycan-bd-like"/>
</dbReference>
<protein>
    <submittedName>
        <fullName evidence="3">Peptidoglycan-binding protein</fullName>
    </submittedName>
</protein>
<dbReference type="Gene3D" id="1.10.101.10">
    <property type="entry name" value="PGBD-like superfamily/PGBD"/>
    <property type="match status" value="1"/>
</dbReference>
<dbReference type="SUPFAM" id="SSF47090">
    <property type="entry name" value="PGBD-like"/>
    <property type="match status" value="1"/>
</dbReference>
<accession>A0ABR7SKR2</accession>
<dbReference type="InterPro" id="IPR036365">
    <property type="entry name" value="PGBD-like_sf"/>
</dbReference>
<dbReference type="InterPro" id="IPR036366">
    <property type="entry name" value="PGBDSf"/>
</dbReference>
<evidence type="ECO:0000313" key="4">
    <source>
        <dbReference type="Proteomes" id="UP000642284"/>
    </source>
</evidence>
<evidence type="ECO:0000313" key="3">
    <source>
        <dbReference type="EMBL" id="MBC9715894.1"/>
    </source>
</evidence>
<sequence>MAASIVLAAAVFTPGVAVAAPSTSATTVSPAATAGRCELADFIGFTCNYYYGTAYSDYGDSGAKVKEIQALLRDVFGYSIGRSGVDGQFGTATRSAVIRFQSDRGLSPDGIVGPNTWYHLRTPGA</sequence>
<dbReference type="Pfam" id="PF01471">
    <property type="entry name" value="PG_binding_1"/>
    <property type="match status" value="1"/>
</dbReference>
<keyword evidence="1" id="KW-0732">Signal</keyword>
<organism evidence="3 4">
    <name type="scientific">Streptomyces polyasparticus</name>
    <dbReference type="NCBI Taxonomy" id="2767826"/>
    <lineage>
        <taxon>Bacteria</taxon>
        <taxon>Bacillati</taxon>
        <taxon>Actinomycetota</taxon>
        <taxon>Actinomycetes</taxon>
        <taxon>Kitasatosporales</taxon>
        <taxon>Streptomycetaceae</taxon>
        <taxon>Streptomyces</taxon>
    </lineage>
</organism>
<feature type="signal peptide" evidence="1">
    <location>
        <begin position="1"/>
        <end position="19"/>
    </location>
</feature>
<gene>
    <name evidence="3" type="ORF">H9Y04_25470</name>
</gene>
<dbReference type="EMBL" id="JACTVJ010000012">
    <property type="protein sequence ID" value="MBC9715894.1"/>
    <property type="molecule type" value="Genomic_DNA"/>
</dbReference>
<proteinExistence type="predicted"/>
<reference evidence="3 4" key="1">
    <citation type="submission" date="2020-08" db="EMBL/GenBank/DDBJ databases">
        <title>Genemic of Streptomyces polyaspartic.</title>
        <authorList>
            <person name="Liu W."/>
        </authorList>
    </citation>
    <scope>NUCLEOTIDE SEQUENCE [LARGE SCALE GENOMIC DNA]</scope>
    <source>
        <strain evidence="3 4">TRM66268-LWL</strain>
    </source>
</reference>
<feature type="chain" id="PRO_5045321297" evidence="1">
    <location>
        <begin position="20"/>
        <end position="125"/>
    </location>
</feature>
<comment type="caution">
    <text evidence="3">The sequence shown here is derived from an EMBL/GenBank/DDBJ whole genome shotgun (WGS) entry which is preliminary data.</text>
</comment>
<feature type="domain" description="Peptidoglycan binding-like" evidence="2">
    <location>
        <begin position="61"/>
        <end position="120"/>
    </location>
</feature>
<keyword evidence="4" id="KW-1185">Reference proteome</keyword>
<evidence type="ECO:0000256" key="1">
    <source>
        <dbReference type="SAM" id="SignalP"/>
    </source>
</evidence>
<name>A0ABR7SKR2_9ACTN</name>
<evidence type="ECO:0000259" key="2">
    <source>
        <dbReference type="Pfam" id="PF01471"/>
    </source>
</evidence>
<dbReference type="RefSeq" id="WP_187816334.1">
    <property type="nucleotide sequence ID" value="NZ_JACTVJ010000012.1"/>
</dbReference>